<dbReference type="Gene3D" id="3.30.300.30">
    <property type="match status" value="1"/>
</dbReference>
<dbReference type="Pfam" id="PF00501">
    <property type="entry name" value="AMP-binding"/>
    <property type="match status" value="1"/>
</dbReference>
<feature type="transmembrane region" description="Helical" evidence="4">
    <location>
        <begin position="743"/>
        <end position="766"/>
    </location>
</feature>
<evidence type="ECO:0000256" key="3">
    <source>
        <dbReference type="SAM" id="MobiDB-lite"/>
    </source>
</evidence>
<dbReference type="Gene3D" id="3.40.50.1820">
    <property type="entry name" value="alpha/beta hydrolase"/>
    <property type="match status" value="1"/>
</dbReference>
<dbReference type="NCBIfam" id="TIGR02353">
    <property type="entry name" value="NRPS_term_dom"/>
    <property type="match status" value="1"/>
</dbReference>
<dbReference type="FunFam" id="3.40.50.12780:FF:000012">
    <property type="entry name" value="Non-ribosomal peptide synthetase"/>
    <property type="match status" value="1"/>
</dbReference>
<evidence type="ECO:0000256" key="2">
    <source>
        <dbReference type="ARBA" id="ARBA00022553"/>
    </source>
</evidence>
<dbReference type="InterPro" id="IPR011004">
    <property type="entry name" value="Trimer_LpxA-like_sf"/>
</dbReference>
<dbReference type="PROSITE" id="PS00455">
    <property type="entry name" value="AMP_BINDING"/>
    <property type="match status" value="1"/>
</dbReference>
<accession>A0A2S9YAG9</accession>
<dbReference type="PROSITE" id="PS50075">
    <property type="entry name" value="CARRIER"/>
    <property type="match status" value="1"/>
</dbReference>
<feature type="transmembrane region" description="Helical" evidence="4">
    <location>
        <begin position="888"/>
        <end position="914"/>
    </location>
</feature>
<evidence type="ECO:0000313" key="7">
    <source>
        <dbReference type="Proteomes" id="UP000238823"/>
    </source>
</evidence>
<feature type="region of interest" description="Disordered" evidence="3">
    <location>
        <begin position="857"/>
        <end position="880"/>
    </location>
</feature>
<dbReference type="NCBIfam" id="TIGR01733">
    <property type="entry name" value="AA-adenyl-dom"/>
    <property type="match status" value="1"/>
</dbReference>
<evidence type="ECO:0000256" key="4">
    <source>
        <dbReference type="SAM" id="Phobius"/>
    </source>
</evidence>
<dbReference type="Pfam" id="PF13193">
    <property type="entry name" value="AMP-binding_C"/>
    <property type="match status" value="1"/>
</dbReference>
<keyword evidence="4" id="KW-0812">Transmembrane</keyword>
<evidence type="ECO:0000259" key="5">
    <source>
        <dbReference type="PROSITE" id="PS50075"/>
    </source>
</evidence>
<feature type="domain" description="Carrier" evidence="5">
    <location>
        <begin position="548"/>
        <end position="624"/>
    </location>
</feature>
<keyword evidence="4" id="KW-0472">Membrane</keyword>
<dbReference type="PANTHER" id="PTHR45527:SF1">
    <property type="entry name" value="FATTY ACID SYNTHASE"/>
    <property type="match status" value="1"/>
</dbReference>
<dbReference type="OrthoDB" id="9757540at2"/>
<dbReference type="FunFam" id="3.40.50.980:FF:000001">
    <property type="entry name" value="Non-ribosomal peptide synthetase"/>
    <property type="match status" value="1"/>
</dbReference>
<keyword evidence="2" id="KW-0597">Phosphoprotein</keyword>
<dbReference type="InterPro" id="IPR020845">
    <property type="entry name" value="AMP-binding_CS"/>
</dbReference>
<feature type="region of interest" description="Disordered" evidence="3">
    <location>
        <begin position="623"/>
        <end position="645"/>
    </location>
</feature>
<sequence length="1366" mass="148557">MQFWQTLTKTWSRLSRRIAQRRGGDCEVRVHADLPRSSPEADRRCLHELFEAQADTRPSAPAIVHAGRQLSYAQTERLANKLARYLMQHGAGPDVLVGLYMERSQRPIISILACLKTGAAYVPLDPLHPPERLRQLSIDADVGLLITESGLSDQVPSFFAGETIVWERDAPSIAEESDARIKTSASGPAPDSPCYVLFTSGTTGRPKGIVTEHRNVVHFLAAFDQVCRLSHDDRVYQGFSLGFDGSVEEIWMAFSSGAALVVGPPAIKTLGNETAEFMTRTGVTFFSTVPTFLSLITEELPTVRIIVVSGEPCTPALVDRWASPGRRLLNVYGPTETTVNATAAECVAGQPVTIGVPLPGYAVYILDPEQRPVARGQAGELFIGGPGVARGYLNQPELTAKHFVHMGELGVVYRTGDRVRANETGELEFLGRIDSQVKVRGFRVELSEIESVLREHLQVRAAVVTVQQRDGLTELAAYVVPDRAPHELDRSQLLAHLRRHLPAYMVPAYLDTIDRIPTLSSGKVDRNSLPGACSPLVATARGDRGIEAPAPGLEEKLARIWEQIFNVPAISVADDFFIDLGGYSLLATRMVSLARREHGLPVATQDVYQHPTVRGLARLLDQRNADRGGPSNTAPPPRRRTSQEVFESSSPWARRACVALQALCLLCFYGVAGAGLVVLFSIVMSVVAGALSLGAAMGILVALVVLGYPMVLGLSIALKWVIVGRYRAGAYPMWGLYYFRFWLATRVQAMSGVGLLAGTPVMNLYYRLMGAKVGRGCILDTDHCAIYDLVTIGDETSVGAQTQLPGYRIEDGLLILGRVDIGSRCFVGIHSALGLNCKMEDDSRLDNLSLLSDGETVPAGEGRRGSPAQPAEVEVPVSSTRPGKRRPVVFGLLHLLAADLVGLLLVLMAAPALVGLVLLVVYYGILVAMLATCVAIPVSVLLFCLMTAGFKALILRRLEPGVYPVQSLLFLRKWTMECMLAICSGYVRSLYTTIYLPPWLRLLGAKLGARVEVSTVSQLTPDLVTIESESFLADGATIGGRLFFRGYVKYAENRIGRRSFVGNSAILPPGEIVGDGCLIGCLSSSPAGSGRTPSGSEWLGSPPFKLPYRAKVEGFDDTVTYRPTRRLYLHRALIDALRIFLPNFIGAVTLIIFIDLAKVAYLHLSLSATFTLAGPVVLCLAVGAALSVVAIKKLVMGRFKPVIVPLWSPYVWLNEVVNGVYETIGAPILAPMLGTPFFNWYLRRMGCRIGKHSYIGTTLFSEFDLVEIGDYVALNAGVVVQNHLFEDRIMKSSYLTIGDNCSVGNMSVILYDTQMEPGSWVGPLSLLMKGETLPAHSRWHGIPTVELSTDTDTKTAMEGAHARQLP</sequence>
<evidence type="ECO:0000313" key="6">
    <source>
        <dbReference type="EMBL" id="PRQ02016.1"/>
    </source>
</evidence>
<dbReference type="Gene3D" id="2.160.10.10">
    <property type="entry name" value="Hexapeptide repeat proteins"/>
    <property type="match status" value="2"/>
</dbReference>
<dbReference type="InterPro" id="IPR012728">
    <property type="entry name" value="Pls/PosA_C"/>
</dbReference>
<dbReference type="CDD" id="cd05930">
    <property type="entry name" value="A_NRPS"/>
    <property type="match status" value="1"/>
</dbReference>
<feature type="transmembrane region" description="Helical" evidence="4">
    <location>
        <begin position="699"/>
        <end position="723"/>
    </location>
</feature>
<dbReference type="InterPro" id="IPR042099">
    <property type="entry name" value="ANL_N_sf"/>
</dbReference>
<dbReference type="Proteomes" id="UP000238823">
    <property type="component" value="Unassembled WGS sequence"/>
</dbReference>
<dbReference type="GO" id="GO:0031177">
    <property type="term" value="F:phosphopantetheine binding"/>
    <property type="evidence" value="ECO:0007669"/>
    <property type="project" value="InterPro"/>
</dbReference>
<dbReference type="SUPFAM" id="SSF56801">
    <property type="entry name" value="Acetyl-CoA synthetase-like"/>
    <property type="match status" value="1"/>
</dbReference>
<dbReference type="GO" id="GO:0044550">
    <property type="term" value="P:secondary metabolite biosynthetic process"/>
    <property type="evidence" value="ECO:0007669"/>
    <property type="project" value="TreeGrafter"/>
</dbReference>
<dbReference type="SUPFAM" id="SSF51161">
    <property type="entry name" value="Trimeric LpxA-like enzymes"/>
    <property type="match status" value="3"/>
</dbReference>
<dbReference type="InterPro" id="IPR009081">
    <property type="entry name" value="PP-bd_ACP"/>
</dbReference>
<comment type="caution">
    <text evidence="6">The sequence shown here is derived from an EMBL/GenBank/DDBJ whole genome shotgun (WGS) entry which is preliminary data.</text>
</comment>
<dbReference type="InterPro" id="IPR010071">
    <property type="entry name" value="AA_adenyl_dom"/>
</dbReference>
<feature type="transmembrane region" description="Helical" evidence="4">
    <location>
        <begin position="920"/>
        <end position="948"/>
    </location>
</feature>
<dbReference type="PANTHER" id="PTHR45527">
    <property type="entry name" value="NONRIBOSOMAL PEPTIDE SYNTHETASE"/>
    <property type="match status" value="1"/>
</dbReference>
<name>A0A2S9YAG9_9BACT</name>
<dbReference type="SUPFAM" id="SSF47336">
    <property type="entry name" value="ACP-like"/>
    <property type="match status" value="1"/>
</dbReference>
<dbReference type="InterPro" id="IPR000873">
    <property type="entry name" value="AMP-dep_synth/lig_dom"/>
</dbReference>
<evidence type="ECO:0000256" key="1">
    <source>
        <dbReference type="ARBA" id="ARBA00022450"/>
    </source>
</evidence>
<dbReference type="EMBL" id="PVNL01000115">
    <property type="protein sequence ID" value="PRQ02016.1"/>
    <property type="molecule type" value="Genomic_DNA"/>
</dbReference>
<dbReference type="InterPro" id="IPR020806">
    <property type="entry name" value="PKS_PP-bd"/>
</dbReference>
<protein>
    <submittedName>
        <fullName evidence="6">Linear gramicidin synthase subunit D</fullName>
    </submittedName>
</protein>
<proteinExistence type="predicted"/>
<gene>
    <name evidence="6" type="primary">lgrD_4</name>
    <name evidence="6" type="ORF">ENSA7_56840</name>
</gene>
<feature type="transmembrane region" description="Helical" evidence="4">
    <location>
        <begin position="658"/>
        <end position="687"/>
    </location>
</feature>
<feature type="transmembrane region" description="Helical" evidence="4">
    <location>
        <begin position="1166"/>
        <end position="1191"/>
    </location>
</feature>
<dbReference type="InterPro" id="IPR045851">
    <property type="entry name" value="AMP-bd_C_sf"/>
</dbReference>
<keyword evidence="1" id="KW-0596">Phosphopantetheine</keyword>
<dbReference type="GO" id="GO:0005737">
    <property type="term" value="C:cytoplasm"/>
    <property type="evidence" value="ECO:0007669"/>
    <property type="project" value="TreeGrafter"/>
</dbReference>
<dbReference type="InterPro" id="IPR029058">
    <property type="entry name" value="AB_hydrolase_fold"/>
</dbReference>
<dbReference type="SMART" id="SM00823">
    <property type="entry name" value="PKS_PP"/>
    <property type="match status" value="1"/>
</dbReference>
<dbReference type="Pfam" id="PF00550">
    <property type="entry name" value="PP-binding"/>
    <property type="match status" value="1"/>
</dbReference>
<dbReference type="Gene3D" id="3.40.50.12780">
    <property type="entry name" value="N-terminal domain of ligase-like"/>
    <property type="match status" value="1"/>
</dbReference>
<feature type="transmembrane region" description="Helical" evidence="4">
    <location>
        <begin position="1132"/>
        <end position="1154"/>
    </location>
</feature>
<dbReference type="GO" id="GO:0043041">
    <property type="term" value="P:amino acid activation for nonribosomal peptide biosynthetic process"/>
    <property type="evidence" value="ECO:0007669"/>
    <property type="project" value="TreeGrafter"/>
</dbReference>
<dbReference type="InterPro" id="IPR025110">
    <property type="entry name" value="AMP-bd_C"/>
</dbReference>
<reference evidence="6 7" key="1">
    <citation type="submission" date="2018-03" db="EMBL/GenBank/DDBJ databases">
        <title>Draft Genome Sequences of the Obligatory Marine Myxobacteria Enhygromyxa salina SWB007.</title>
        <authorList>
            <person name="Poehlein A."/>
            <person name="Moghaddam J.A."/>
            <person name="Harms H."/>
            <person name="Alanjari M."/>
            <person name="Koenig G.M."/>
            <person name="Daniel R."/>
            <person name="Schaeberle T.F."/>
        </authorList>
    </citation>
    <scope>NUCLEOTIDE SEQUENCE [LARGE SCALE GENOMIC DNA]</scope>
    <source>
        <strain evidence="6 7">SWB007</strain>
    </source>
</reference>
<keyword evidence="4" id="KW-1133">Transmembrane helix</keyword>
<organism evidence="6 7">
    <name type="scientific">Enhygromyxa salina</name>
    <dbReference type="NCBI Taxonomy" id="215803"/>
    <lineage>
        <taxon>Bacteria</taxon>
        <taxon>Pseudomonadati</taxon>
        <taxon>Myxococcota</taxon>
        <taxon>Polyangia</taxon>
        <taxon>Nannocystales</taxon>
        <taxon>Nannocystaceae</taxon>
        <taxon>Enhygromyxa</taxon>
    </lineage>
</organism>
<dbReference type="InterPro" id="IPR036736">
    <property type="entry name" value="ACP-like_sf"/>
</dbReference>